<dbReference type="SMART" id="SM00249">
    <property type="entry name" value="PHD"/>
    <property type="match status" value="1"/>
</dbReference>
<organism evidence="10 11">
    <name type="scientific">Rehmannia glutinosa</name>
    <name type="common">Chinese foxglove</name>
    <dbReference type="NCBI Taxonomy" id="99300"/>
    <lineage>
        <taxon>Eukaryota</taxon>
        <taxon>Viridiplantae</taxon>
        <taxon>Streptophyta</taxon>
        <taxon>Embryophyta</taxon>
        <taxon>Tracheophyta</taxon>
        <taxon>Spermatophyta</taxon>
        <taxon>Magnoliopsida</taxon>
        <taxon>eudicotyledons</taxon>
        <taxon>Gunneridae</taxon>
        <taxon>Pentapetalae</taxon>
        <taxon>asterids</taxon>
        <taxon>lamiids</taxon>
        <taxon>Lamiales</taxon>
        <taxon>Orobanchaceae</taxon>
        <taxon>Rehmannieae</taxon>
        <taxon>Rehmannia</taxon>
    </lineage>
</organism>
<dbReference type="CDD" id="cd15539">
    <property type="entry name" value="PHD1_AIRE"/>
    <property type="match status" value="1"/>
</dbReference>
<dbReference type="InterPro" id="IPR019786">
    <property type="entry name" value="Zinc_finger_PHD-type_CS"/>
</dbReference>
<keyword evidence="3 6" id="KW-0863">Zinc-finger</keyword>
<dbReference type="PROSITE" id="PS01359">
    <property type="entry name" value="ZF_PHD_1"/>
    <property type="match status" value="1"/>
</dbReference>
<feature type="domain" description="PHD-type" evidence="8">
    <location>
        <begin position="650"/>
        <end position="697"/>
    </location>
</feature>
<feature type="region of interest" description="Disordered" evidence="7">
    <location>
        <begin position="324"/>
        <end position="391"/>
    </location>
</feature>
<dbReference type="EMBL" id="JABTTQ020000001">
    <property type="protein sequence ID" value="KAK6164099.1"/>
    <property type="molecule type" value="Genomic_DNA"/>
</dbReference>
<reference evidence="10 11" key="1">
    <citation type="journal article" date="2021" name="Comput. Struct. Biotechnol. J.">
        <title>De novo genome assembly of the potent medicinal plant Rehmannia glutinosa using nanopore technology.</title>
        <authorList>
            <person name="Ma L."/>
            <person name="Dong C."/>
            <person name="Song C."/>
            <person name="Wang X."/>
            <person name="Zheng X."/>
            <person name="Niu Y."/>
            <person name="Chen S."/>
            <person name="Feng W."/>
        </authorList>
    </citation>
    <scope>NUCLEOTIDE SEQUENCE [LARGE SCALE GENOMIC DNA]</scope>
    <source>
        <strain evidence="10">DH-2019</strain>
    </source>
</reference>
<dbReference type="Pfam" id="PF02791">
    <property type="entry name" value="DDT"/>
    <property type="match status" value="1"/>
</dbReference>
<dbReference type="SMART" id="SM00571">
    <property type="entry name" value="DDT"/>
    <property type="match status" value="1"/>
</dbReference>
<dbReference type="InterPro" id="IPR001965">
    <property type="entry name" value="Znf_PHD"/>
</dbReference>
<evidence type="ECO:0000259" key="8">
    <source>
        <dbReference type="PROSITE" id="PS50016"/>
    </source>
</evidence>
<dbReference type="SUPFAM" id="SSF57903">
    <property type="entry name" value="FYVE/PHD zinc finger"/>
    <property type="match status" value="1"/>
</dbReference>
<evidence type="ECO:0008006" key="12">
    <source>
        <dbReference type="Google" id="ProtNLM"/>
    </source>
</evidence>
<evidence type="ECO:0000256" key="5">
    <source>
        <dbReference type="ARBA" id="ARBA00023242"/>
    </source>
</evidence>
<evidence type="ECO:0000256" key="1">
    <source>
        <dbReference type="ARBA" id="ARBA00004123"/>
    </source>
</evidence>
<evidence type="ECO:0000256" key="7">
    <source>
        <dbReference type="SAM" id="MobiDB-lite"/>
    </source>
</evidence>
<dbReference type="Gene3D" id="3.30.40.10">
    <property type="entry name" value="Zinc/RING finger domain, C3HC4 (zinc finger)"/>
    <property type="match status" value="1"/>
</dbReference>
<dbReference type="InterPro" id="IPR028942">
    <property type="entry name" value="WHIM1_dom"/>
</dbReference>
<dbReference type="PROSITE" id="PS50827">
    <property type="entry name" value="DDT"/>
    <property type="match status" value="1"/>
</dbReference>
<evidence type="ECO:0000313" key="10">
    <source>
        <dbReference type="EMBL" id="KAK6164099.1"/>
    </source>
</evidence>
<comment type="caution">
    <text evidence="10">The sequence shown here is derived from an EMBL/GenBank/DDBJ whole genome shotgun (WGS) entry which is preliminary data.</text>
</comment>
<dbReference type="InterPro" id="IPR019787">
    <property type="entry name" value="Znf_PHD-finger"/>
</dbReference>
<dbReference type="Pfam" id="PF15612">
    <property type="entry name" value="WHIM1"/>
    <property type="match status" value="1"/>
</dbReference>
<keyword evidence="2" id="KW-0479">Metal-binding</keyword>
<comment type="subcellular location">
    <subcellularLocation>
        <location evidence="1">Nucleus</location>
    </subcellularLocation>
</comment>
<accession>A0ABR0XYK7</accession>
<dbReference type="PROSITE" id="PS50016">
    <property type="entry name" value="ZF_PHD_2"/>
    <property type="match status" value="1"/>
</dbReference>
<sequence>MEYVGRRVKKEFQGRGTFFGLVQTYEPETGFFKIVYDDGDSEELDLSEVSSLLMSTEPPPPQPLETSVKKPGRKPKKRRRIVNKGKDCDKSVLESGVCDSLVGREGVSGEFDLNLNGGLDLNNDAFNYISNDDHGGNAVAGGAKLPGLDLNEGVNLELDERSYLNKGDIVENSGAKKEIIDLNLDVNEDCEKLSDKIEGRCFDLNLQLTEDDVRNLEDCDGQFGANERVHTEGYMQMKEELGEGDVKEILVDVDGDKGNLVVNVENKEDSSMKNCANGVDNENVAPIIAEKKRRGRKRKDASSNNNIELATPESLKVDFETGNMKSDLKSGEETPLKNGNDSVDYDNGVSGTIVRGRRGRKRRELSDNDTTLSTPATGLRRSSRRAKMDAVSSPDQVFDAAGFDDTDHKLSSPAISAVSHEMIMVAARGKSPNPVSLPPKVELPPSSCNLNLTGVSAFDFVSVYAFLRSFSTLLFLSPFELDDFVASVKCHDSTLLFDSIHVSLLRTLRRHLESLSDEGSMSASDCLRSLNWDFLDLITWPMFVVEYLLLHSPGYIPGLDLCHLKLIQNDYYELPVSAKVEILRHLCDDVIEVETFRSELNRRTLATDRHTDLARDTKFDSSRKGRPRRMLLVRPCVTEDDAEEPADWNSDECCLCRMDGNLICCDGCPAAFHSRCVGVVSSLLPEGDWYCPECAIEKDKPWMKVGKSIRGAELLGSDPYGRLYYSSCGYLLV</sequence>
<keyword evidence="4" id="KW-0862">Zinc</keyword>
<dbReference type="CDD" id="cd20401">
    <property type="entry name" value="Tudor_AtPTM-like"/>
    <property type="match status" value="1"/>
</dbReference>
<dbReference type="PANTHER" id="PTHR46508">
    <property type="entry name" value="PHD FINGER FAMILY PROTEIN"/>
    <property type="match status" value="1"/>
</dbReference>
<dbReference type="PANTHER" id="PTHR46508:SF5">
    <property type="entry name" value="PHD-FINGER AND DNA BINDING DOMAIN-CONTAINING PROTEIN"/>
    <property type="match status" value="1"/>
</dbReference>
<evidence type="ECO:0000256" key="3">
    <source>
        <dbReference type="ARBA" id="ARBA00022771"/>
    </source>
</evidence>
<name>A0ABR0XYK7_REHGL</name>
<dbReference type="InterPro" id="IPR011011">
    <property type="entry name" value="Znf_FYVE_PHD"/>
</dbReference>
<evidence type="ECO:0000313" key="11">
    <source>
        <dbReference type="Proteomes" id="UP001318860"/>
    </source>
</evidence>
<feature type="compositionally biased region" description="Basic residues" evidence="7">
    <location>
        <begin position="70"/>
        <end position="81"/>
    </location>
</feature>
<dbReference type="InterPro" id="IPR013083">
    <property type="entry name" value="Znf_RING/FYVE/PHD"/>
</dbReference>
<feature type="region of interest" description="Disordered" evidence="7">
    <location>
        <begin position="290"/>
        <end position="312"/>
    </location>
</feature>
<evidence type="ECO:0000256" key="2">
    <source>
        <dbReference type="ARBA" id="ARBA00022723"/>
    </source>
</evidence>
<proteinExistence type="predicted"/>
<gene>
    <name evidence="10" type="ORF">DH2020_000963</name>
</gene>
<dbReference type="Pfam" id="PF00628">
    <property type="entry name" value="PHD"/>
    <property type="match status" value="1"/>
</dbReference>
<keyword evidence="5" id="KW-0539">Nucleus</keyword>
<dbReference type="InterPro" id="IPR018501">
    <property type="entry name" value="DDT_dom"/>
</dbReference>
<dbReference type="Pfam" id="PF21743">
    <property type="entry name" value="PTM_DIR17_Tudor"/>
    <property type="match status" value="1"/>
</dbReference>
<feature type="region of interest" description="Disordered" evidence="7">
    <location>
        <begin position="52"/>
        <end position="81"/>
    </location>
</feature>
<evidence type="ECO:0000259" key="9">
    <source>
        <dbReference type="PROSITE" id="PS50827"/>
    </source>
</evidence>
<feature type="domain" description="DDT" evidence="9">
    <location>
        <begin position="454"/>
        <end position="514"/>
    </location>
</feature>
<evidence type="ECO:0000256" key="4">
    <source>
        <dbReference type="ARBA" id="ARBA00022833"/>
    </source>
</evidence>
<feature type="compositionally biased region" description="Basic and acidic residues" evidence="7">
    <location>
        <begin position="326"/>
        <end position="335"/>
    </location>
</feature>
<evidence type="ECO:0000256" key="6">
    <source>
        <dbReference type="PROSITE-ProRule" id="PRU00146"/>
    </source>
</evidence>
<dbReference type="Proteomes" id="UP001318860">
    <property type="component" value="Unassembled WGS sequence"/>
</dbReference>
<dbReference type="InterPro" id="IPR047365">
    <property type="entry name" value="Tudor_AtPTM-like"/>
</dbReference>
<protein>
    <recommendedName>
        <fullName evidence="12">DDT domain-containing protein</fullName>
    </recommendedName>
</protein>
<keyword evidence="11" id="KW-1185">Reference proteome</keyword>